<feature type="domain" description="Chitin-binding type-3" evidence="2">
    <location>
        <begin position="40"/>
        <end position="83"/>
    </location>
</feature>
<dbReference type="Gene3D" id="3.40.50.1110">
    <property type="entry name" value="SGNH hydrolase"/>
    <property type="match status" value="1"/>
</dbReference>
<dbReference type="GO" id="GO:0016787">
    <property type="term" value="F:hydrolase activity"/>
    <property type="evidence" value="ECO:0007669"/>
    <property type="project" value="UniProtKB-KW"/>
</dbReference>
<keyword evidence="3" id="KW-0378">Hydrolase</keyword>
<keyword evidence="4" id="KW-1185">Reference proteome</keyword>
<accession>A0ABW9KKG8</accession>
<gene>
    <name evidence="3" type="ORF">ACK2TP_07900</name>
</gene>
<feature type="domain" description="Chitin-binding type-3" evidence="2">
    <location>
        <begin position="96"/>
        <end position="140"/>
    </location>
</feature>
<protein>
    <submittedName>
        <fullName evidence="3">SGNH/GDSL hydrolase family protein</fullName>
    </submittedName>
</protein>
<proteinExistence type="predicted"/>
<dbReference type="InterPro" id="IPR036514">
    <property type="entry name" value="SGNH_hydro_sf"/>
</dbReference>
<evidence type="ECO:0000313" key="3">
    <source>
        <dbReference type="EMBL" id="MFN2975683.1"/>
    </source>
</evidence>
<dbReference type="InterPro" id="IPR003610">
    <property type="entry name" value="CBM5/12"/>
</dbReference>
<dbReference type="Proteomes" id="UP001634747">
    <property type="component" value="Unassembled WGS sequence"/>
</dbReference>
<dbReference type="SUPFAM" id="SSF52266">
    <property type="entry name" value="SGNH hydrolase"/>
    <property type="match status" value="1"/>
</dbReference>
<evidence type="ECO:0000313" key="4">
    <source>
        <dbReference type="Proteomes" id="UP001634747"/>
    </source>
</evidence>
<dbReference type="SMART" id="SM00495">
    <property type="entry name" value="ChtBD3"/>
    <property type="match status" value="2"/>
</dbReference>
<evidence type="ECO:0000259" key="2">
    <source>
        <dbReference type="SMART" id="SM00495"/>
    </source>
</evidence>
<evidence type="ECO:0000256" key="1">
    <source>
        <dbReference type="SAM" id="SignalP"/>
    </source>
</evidence>
<dbReference type="EMBL" id="JBJYXY010000001">
    <property type="protein sequence ID" value="MFN2975683.1"/>
    <property type="molecule type" value="Genomic_DNA"/>
</dbReference>
<reference evidence="3 4" key="1">
    <citation type="submission" date="2024-12" db="EMBL/GenBank/DDBJ databases">
        <authorList>
            <person name="Lee Y."/>
        </authorList>
    </citation>
    <scope>NUCLEOTIDE SEQUENCE [LARGE SCALE GENOMIC DNA]</scope>
    <source>
        <strain evidence="3 4">03SUJ4</strain>
    </source>
</reference>
<comment type="caution">
    <text evidence="3">The sequence shown here is derived from an EMBL/GenBank/DDBJ whole genome shotgun (WGS) entry which is preliminary data.</text>
</comment>
<feature type="chain" id="PRO_5046953704" evidence="1">
    <location>
        <begin position="22"/>
        <end position="538"/>
    </location>
</feature>
<keyword evidence="1" id="KW-0732">Signal</keyword>
<feature type="signal peptide" evidence="1">
    <location>
        <begin position="1"/>
        <end position="21"/>
    </location>
</feature>
<sequence>MKKLFYAALCAVSLFAPLANTQAQQSIAYLSDLTTSLKMQGNYNSSTAYIKNDVVVSSGSAYYALQNTTGNAPSNTSSYWALLSSSQSSGSSLSYQGAYSGSTTYANGAIVTYSGSSWVSLQSANTGNTPANGSSYWGLLAAQGAPGSGASGQIAEAQLPAQFNSVHRFLMGPRLSSGAKGLTTYGDSITACTGATGNSTCYANILAAKLGLTLTNNGASGYQSEDIAFAYAFADKPTSAANPVRTYFALHNDLHWCGNTTGCLANARSALTATFSYLTTPTGNKVPGSGFTTTGTWMTYTDHSTGGIFSTTQNSTASTTVTTTAANQPVYVWYLGRDGDGGTATLSVDGSVVDTLYTASQTGQCFCTKVGSTVSVQAKRYVLSAAGSHTLLFTVTSPNGTGSQTAGAATQTNNFVLYGVGQAKTPLPVASPASLFVYAPIYENGMNISAATDAYAGMESSVVSSLQADGLLVNFTNTNAYMNNAVDMSGSATTVPAGEGAPGYSGTSCPAVPAGSVGQHPNDCGHMHIAEAMAADIQ</sequence>
<name>A0ABW9KKG8_9BACT</name>
<dbReference type="RefSeq" id="WP_263412798.1">
    <property type="nucleotide sequence ID" value="NZ_BAABBH010000001.1"/>
</dbReference>
<organism evidence="3 4">
    <name type="scientific">Terriglobus aquaticus</name>
    <dbReference type="NCBI Taxonomy" id="940139"/>
    <lineage>
        <taxon>Bacteria</taxon>
        <taxon>Pseudomonadati</taxon>
        <taxon>Acidobacteriota</taxon>
        <taxon>Terriglobia</taxon>
        <taxon>Terriglobales</taxon>
        <taxon>Acidobacteriaceae</taxon>
        <taxon>Terriglobus</taxon>
    </lineage>
</organism>
<dbReference type="Gene3D" id="2.10.10.90">
    <property type="match status" value="1"/>
</dbReference>